<protein>
    <submittedName>
        <fullName evidence="1">XP_029654446.1uncharacterized protein LOC115227873</fullName>
    </submittedName>
</protein>
<keyword evidence="2" id="KW-1185">Reference proteome</keyword>
<accession>A0AA36AK48</accession>
<evidence type="ECO:0000313" key="1">
    <source>
        <dbReference type="EMBL" id="CAI9717690.1"/>
    </source>
</evidence>
<dbReference type="InterPro" id="IPR036053">
    <property type="entry name" value="PABP-dom"/>
</dbReference>
<name>A0AA36AK48_OCTVU</name>
<dbReference type="SUPFAM" id="SSF63570">
    <property type="entry name" value="PABC (PABP) domain"/>
    <property type="match status" value="2"/>
</dbReference>
<dbReference type="Gene3D" id="1.10.1900.10">
    <property type="entry name" value="c-terminal domain of poly(a) binding protein"/>
    <property type="match status" value="2"/>
</dbReference>
<evidence type="ECO:0000313" key="2">
    <source>
        <dbReference type="Proteomes" id="UP001162480"/>
    </source>
</evidence>
<reference evidence="1" key="1">
    <citation type="submission" date="2023-08" db="EMBL/GenBank/DDBJ databases">
        <authorList>
            <person name="Alioto T."/>
            <person name="Alioto T."/>
            <person name="Gomez Garrido J."/>
        </authorList>
    </citation>
    <scope>NUCLEOTIDE SEQUENCE</scope>
</reference>
<dbReference type="GO" id="GO:0003723">
    <property type="term" value="F:RNA binding"/>
    <property type="evidence" value="ECO:0007669"/>
    <property type="project" value="InterPro"/>
</dbReference>
<organism evidence="1 2">
    <name type="scientific">Octopus vulgaris</name>
    <name type="common">Common octopus</name>
    <dbReference type="NCBI Taxonomy" id="6645"/>
    <lineage>
        <taxon>Eukaryota</taxon>
        <taxon>Metazoa</taxon>
        <taxon>Spiralia</taxon>
        <taxon>Lophotrochozoa</taxon>
        <taxon>Mollusca</taxon>
        <taxon>Cephalopoda</taxon>
        <taxon>Coleoidea</taxon>
        <taxon>Octopodiformes</taxon>
        <taxon>Octopoda</taxon>
        <taxon>Incirrata</taxon>
        <taxon>Octopodidae</taxon>
        <taxon>Octopus</taxon>
    </lineage>
</organism>
<dbReference type="AlphaFoldDB" id="A0AA36AK48"/>
<dbReference type="Proteomes" id="UP001162480">
    <property type="component" value="Chromosome 2"/>
</dbReference>
<sequence>MVIIGELLYPVIKSLYPEIAKQIIYVMASTFHYSELFHMLNCRYFFDVRMKEALIVIDMCKDFSEPNNVLHQLLTGRQPLNRLLKIRLLVVLQHHCADIADIIINELANLDNSAILHLLQCADCRTMHIDEIRSQIIAYSGKQPYAVKNSLVNINESVEIVDERHLLGEDLFSTLEGDQTSTDDDERITEEISPQIVIQGQGGKIFSELSSVPLTSKVHKKILIKQFFPLIKSLYPRFHHKILTFIEGIDNSELIHMLWCRAFLHLKLDEIHSKMKLSDDSIYCMEESKEFLFSEEETQSFY</sequence>
<proteinExistence type="predicted"/>
<gene>
    <name evidence="1" type="ORF">OCTVUL_1B014007</name>
</gene>
<dbReference type="EMBL" id="OX597815">
    <property type="protein sequence ID" value="CAI9717690.1"/>
    <property type="molecule type" value="Genomic_DNA"/>
</dbReference>